<feature type="transmembrane region" description="Helical" evidence="2">
    <location>
        <begin position="63"/>
        <end position="83"/>
    </location>
</feature>
<feature type="compositionally biased region" description="Polar residues" evidence="1">
    <location>
        <begin position="1"/>
        <end position="14"/>
    </location>
</feature>
<dbReference type="RefSeq" id="WP_002564248.1">
    <property type="nucleotide sequence ID" value="NZ_CALJSN010000009.1"/>
</dbReference>
<gene>
    <name evidence="3" type="ORF">SAMN04489746_1108</name>
</gene>
<dbReference type="Proteomes" id="UP000183687">
    <property type="component" value="Unassembled WGS sequence"/>
</dbReference>
<proteinExistence type="predicted"/>
<keyword evidence="2" id="KW-1133">Transmembrane helix</keyword>
<dbReference type="InterPro" id="IPR025686">
    <property type="entry name" value="Glucos_trans_II"/>
</dbReference>
<feature type="transmembrane region" description="Helical" evidence="2">
    <location>
        <begin position="223"/>
        <end position="248"/>
    </location>
</feature>
<evidence type="ECO:0000313" key="4">
    <source>
        <dbReference type="Proteomes" id="UP000183687"/>
    </source>
</evidence>
<dbReference type="EMBL" id="FNSH01000001">
    <property type="protein sequence ID" value="SEB81282.1"/>
    <property type="molecule type" value="Genomic_DNA"/>
</dbReference>
<protein>
    <submittedName>
        <fullName evidence="3">Glucosyl transferase GtrII</fullName>
    </submittedName>
</protein>
<evidence type="ECO:0000256" key="2">
    <source>
        <dbReference type="SAM" id="Phobius"/>
    </source>
</evidence>
<feature type="transmembrane region" description="Helical" evidence="2">
    <location>
        <begin position="416"/>
        <end position="437"/>
    </location>
</feature>
<feature type="transmembrane region" description="Helical" evidence="2">
    <location>
        <begin position="357"/>
        <end position="375"/>
    </location>
</feature>
<dbReference type="Pfam" id="PF14264">
    <property type="entry name" value="Glucos_trans_II"/>
    <property type="match status" value="1"/>
</dbReference>
<sequence length="561" mass="62318">MNTSYRATRRQATPSHKKKSDTPHHLNHLSDVTQANSVKRTDLHPSTDSEQTLFSKALNHINGLVFAIILSSFTLIFFCLLWRNHFSTDSYLVRDYIAPFWHLSLGRYTSFALYKLTDALGIGTLDSQRILLVFWIVACAAATYAVTTAFYSLCKPAATKTGELALKLLLAAAASLSWLNVFHMDLILFPELALSDAAGIAATGFSVKLFFKKGAVAKLASALLLYLALGTYQSFIGIYVALVLFGSFTHYLTDKDYEAALKRGGIACVSAGFGAILNVGLVKILRALNIIGNSGRGADLSPLNVLHNLFEILTYQPALYWNADGLFLPGIILLFMAVVVLCLVRVLHTASRRTKKLFALTAVLSYVAAFAPHIIESHILLTPRSNIAVWSFIAALVLLVIVNWHNQGILQSNRLLSLPTILKSALMLMLVFTALSVQDIAQDVYISNEADRIYALAIGTAIRTYEQQSGIQVTKIGLTTDTKPTGAFFETRYNRYELSNRILTVPYSYYCLINYMNGMELIDVPVLDEVKERYFKDKNWNSFNVNEQLVFEGDTAYLCAY</sequence>
<comment type="caution">
    <text evidence="3">The sequence shown here is derived from an EMBL/GenBank/DDBJ whole genome shotgun (WGS) entry which is preliminary data.</text>
</comment>
<evidence type="ECO:0000256" key="1">
    <source>
        <dbReference type="SAM" id="MobiDB-lite"/>
    </source>
</evidence>
<feature type="transmembrane region" description="Helical" evidence="2">
    <location>
        <begin position="130"/>
        <end position="152"/>
    </location>
</feature>
<keyword evidence="2" id="KW-0812">Transmembrane</keyword>
<name>A0AB38A756_9ACTN</name>
<keyword evidence="2" id="KW-0472">Membrane</keyword>
<feature type="transmembrane region" description="Helical" evidence="2">
    <location>
        <begin position="164"/>
        <end position="181"/>
    </location>
</feature>
<accession>A0AB38A756</accession>
<feature type="transmembrane region" description="Helical" evidence="2">
    <location>
        <begin position="326"/>
        <end position="345"/>
    </location>
</feature>
<dbReference type="GO" id="GO:0016740">
    <property type="term" value="F:transferase activity"/>
    <property type="evidence" value="ECO:0007669"/>
    <property type="project" value="UniProtKB-KW"/>
</dbReference>
<reference evidence="3 4" key="1">
    <citation type="submission" date="2016-10" db="EMBL/GenBank/DDBJ databases">
        <authorList>
            <person name="Varghese N."/>
            <person name="Submissions S."/>
        </authorList>
    </citation>
    <scope>NUCLEOTIDE SEQUENCE [LARGE SCALE GENOMIC DNA]</scope>
    <source>
        <strain evidence="3 4">DSM 20586</strain>
    </source>
</reference>
<evidence type="ECO:0000313" key="3">
    <source>
        <dbReference type="EMBL" id="SEB81282.1"/>
    </source>
</evidence>
<dbReference type="AlphaFoldDB" id="A0AB38A756"/>
<feature type="region of interest" description="Disordered" evidence="1">
    <location>
        <begin position="1"/>
        <end position="26"/>
    </location>
</feature>
<feature type="transmembrane region" description="Helical" evidence="2">
    <location>
        <begin position="187"/>
        <end position="211"/>
    </location>
</feature>
<keyword evidence="3" id="KW-0808">Transferase</keyword>
<feature type="transmembrane region" description="Helical" evidence="2">
    <location>
        <begin position="387"/>
        <end position="404"/>
    </location>
</feature>
<organism evidence="3 4">
    <name type="scientific">Atopobium minutum</name>
    <dbReference type="NCBI Taxonomy" id="1381"/>
    <lineage>
        <taxon>Bacteria</taxon>
        <taxon>Bacillati</taxon>
        <taxon>Actinomycetota</taxon>
        <taxon>Coriobacteriia</taxon>
        <taxon>Coriobacteriales</taxon>
        <taxon>Atopobiaceae</taxon>
        <taxon>Atopobium</taxon>
    </lineage>
</organism>